<dbReference type="EMBL" id="JAHDVG010000530">
    <property type="protein sequence ID" value="KAH1164808.1"/>
    <property type="molecule type" value="Genomic_DNA"/>
</dbReference>
<keyword evidence="3" id="KW-1185">Reference proteome</keyword>
<sequence>MQRGGMAVENPYASVNIQLENSFIKRYLGEELPSPTVVVNPRAVPTSPAPEQLSGASKSVPLPRGNRQRGGMAVENPYASVNIQLENSFIKRYLGEELPSPTVVVNPRAVPTYPSPEQLSGASKSVPLGSWDGSKVLTRKSRALPYNPYGSLKLLNDASSALPYTIELDKHQKSPEVGTDSGCCCCCKCCPCCRKCCCVVS</sequence>
<feature type="region of interest" description="Disordered" evidence="1">
    <location>
        <begin position="41"/>
        <end position="72"/>
    </location>
</feature>
<evidence type="ECO:0000256" key="1">
    <source>
        <dbReference type="SAM" id="MobiDB-lite"/>
    </source>
</evidence>
<protein>
    <recommendedName>
        <fullName evidence="4">Cysteine-rich tail protein 1</fullName>
    </recommendedName>
</protein>
<reference evidence="2" key="1">
    <citation type="submission" date="2021-09" db="EMBL/GenBank/DDBJ databases">
        <title>The genome of Mauremys mutica provides insights into the evolution of semi-aquatic lifestyle.</title>
        <authorList>
            <person name="Gong S."/>
            <person name="Gao Y."/>
        </authorList>
    </citation>
    <scope>NUCLEOTIDE SEQUENCE</scope>
    <source>
        <strain evidence="2">MM-2020</strain>
        <tissue evidence="2">Muscle</tissue>
    </source>
</reference>
<proteinExistence type="predicted"/>
<evidence type="ECO:0008006" key="4">
    <source>
        <dbReference type="Google" id="ProtNLM"/>
    </source>
</evidence>
<comment type="caution">
    <text evidence="2">The sequence shown here is derived from an EMBL/GenBank/DDBJ whole genome shotgun (WGS) entry which is preliminary data.</text>
</comment>
<evidence type="ECO:0000313" key="2">
    <source>
        <dbReference type="EMBL" id="KAH1164808.1"/>
    </source>
</evidence>
<gene>
    <name evidence="2" type="ORF">KIL84_015122</name>
</gene>
<dbReference type="AlphaFoldDB" id="A0A9D3WQM7"/>
<name>A0A9D3WQM7_9SAUR</name>
<organism evidence="2 3">
    <name type="scientific">Mauremys mutica</name>
    <name type="common">yellowpond turtle</name>
    <dbReference type="NCBI Taxonomy" id="74926"/>
    <lineage>
        <taxon>Eukaryota</taxon>
        <taxon>Metazoa</taxon>
        <taxon>Chordata</taxon>
        <taxon>Craniata</taxon>
        <taxon>Vertebrata</taxon>
        <taxon>Euteleostomi</taxon>
        <taxon>Archelosauria</taxon>
        <taxon>Testudinata</taxon>
        <taxon>Testudines</taxon>
        <taxon>Cryptodira</taxon>
        <taxon>Durocryptodira</taxon>
        <taxon>Testudinoidea</taxon>
        <taxon>Geoemydidae</taxon>
        <taxon>Geoemydinae</taxon>
        <taxon>Mauremys</taxon>
    </lineage>
</organism>
<dbReference type="Proteomes" id="UP000827986">
    <property type="component" value="Unassembled WGS sequence"/>
</dbReference>
<dbReference type="OrthoDB" id="9037182at2759"/>
<evidence type="ECO:0000313" key="3">
    <source>
        <dbReference type="Proteomes" id="UP000827986"/>
    </source>
</evidence>
<accession>A0A9D3WQM7</accession>